<feature type="compositionally biased region" description="Basic residues" evidence="1">
    <location>
        <begin position="388"/>
        <end position="398"/>
    </location>
</feature>
<accession>A0A5N5SUQ7</accession>
<evidence type="ECO:0000313" key="3">
    <source>
        <dbReference type="Proteomes" id="UP000326759"/>
    </source>
</evidence>
<comment type="caution">
    <text evidence="2">The sequence shown here is derived from an EMBL/GenBank/DDBJ whole genome shotgun (WGS) entry which is preliminary data.</text>
</comment>
<evidence type="ECO:0000256" key="1">
    <source>
        <dbReference type="SAM" id="MobiDB-lite"/>
    </source>
</evidence>
<gene>
    <name evidence="2" type="ORF">Anas_06534</name>
</gene>
<feature type="compositionally biased region" description="Basic residues" evidence="1">
    <location>
        <begin position="336"/>
        <end position="348"/>
    </location>
</feature>
<proteinExistence type="predicted"/>
<feature type="region of interest" description="Disordered" evidence="1">
    <location>
        <begin position="322"/>
        <end position="353"/>
    </location>
</feature>
<keyword evidence="3" id="KW-1185">Reference proteome</keyword>
<feature type="compositionally biased region" description="Basic and acidic residues" evidence="1">
    <location>
        <begin position="399"/>
        <end position="411"/>
    </location>
</feature>
<dbReference type="Proteomes" id="UP000326759">
    <property type="component" value="Unassembled WGS sequence"/>
</dbReference>
<feature type="region of interest" description="Disordered" evidence="1">
    <location>
        <begin position="157"/>
        <end position="181"/>
    </location>
</feature>
<protein>
    <submittedName>
        <fullName evidence="2">Uncharacterized protein</fullName>
    </submittedName>
</protein>
<feature type="compositionally biased region" description="Low complexity" evidence="1">
    <location>
        <begin position="369"/>
        <end position="387"/>
    </location>
</feature>
<dbReference type="AlphaFoldDB" id="A0A5N5SUQ7"/>
<dbReference type="EMBL" id="SEYY01020339">
    <property type="protein sequence ID" value="KAB7497389.1"/>
    <property type="molecule type" value="Genomic_DNA"/>
</dbReference>
<dbReference type="OrthoDB" id="6159421at2759"/>
<feature type="region of interest" description="Disordered" evidence="1">
    <location>
        <begin position="369"/>
        <end position="420"/>
    </location>
</feature>
<organism evidence="2 3">
    <name type="scientific">Armadillidium nasatum</name>
    <dbReference type="NCBI Taxonomy" id="96803"/>
    <lineage>
        <taxon>Eukaryota</taxon>
        <taxon>Metazoa</taxon>
        <taxon>Ecdysozoa</taxon>
        <taxon>Arthropoda</taxon>
        <taxon>Crustacea</taxon>
        <taxon>Multicrustacea</taxon>
        <taxon>Malacostraca</taxon>
        <taxon>Eumalacostraca</taxon>
        <taxon>Peracarida</taxon>
        <taxon>Isopoda</taxon>
        <taxon>Oniscidea</taxon>
        <taxon>Crinocheta</taxon>
        <taxon>Armadillidiidae</taxon>
        <taxon>Armadillidium</taxon>
    </lineage>
</organism>
<feature type="non-terminal residue" evidence="2">
    <location>
        <position position="1"/>
    </location>
</feature>
<reference evidence="2 3" key="1">
    <citation type="journal article" date="2019" name="PLoS Biol.">
        <title>Sex chromosomes control vertical transmission of feminizing Wolbachia symbionts in an isopod.</title>
        <authorList>
            <person name="Becking T."/>
            <person name="Chebbi M.A."/>
            <person name="Giraud I."/>
            <person name="Moumen B."/>
            <person name="Laverre T."/>
            <person name="Caubet Y."/>
            <person name="Peccoud J."/>
            <person name="Gilbert C."/>
            <person name="Cordaux R."/>
        </authorList>
    </citation>
    <scope>NUCLEOTIDE SEQUENCE [LARGE SCALE GENOMIC DNA]</scope>
    <source>
        <strain evidence="2">ANa2</strain>
        <tissue evidence="2">Whole body excluding digestive tract and cuticle</tissue>
    </source>
</reference>
<evidence type="ECO:0000313" key="2">
    <source>
        <dbReference type="EMBL" id="KAB7497389.1"/>
    </source>
</evidence>
<feature type="compositionally biased region" description="Polar residues" evidence="1">
    <location>
        <begin position="161"/>
        <end position="181"/>
    </location>
</feature>
<sequence length="420" mass="46356">AKYKEEYPWALPSSKGELYAFCQLCSVDISIKSVGAKGLRDHEATCRHSQKAQENGYRNSIPSSAVASLPSTQGCFEHPSLNMSVASHHSLATTFTSTTELSPTFSTSRVFPNVSVEKQSQTQLVPMLDQNSILSSNQGTSTLASTSYPVLEAVEGEMQPSCRNPATPQTPNTPSSPLNQDNYVQKLSHSSTNTLHTLTNAIPEEFHPQTVSQDPLLHDNRRVSSSLLCYTFQPNMVDSNSTNVPSCANEVNNPKYMKRSESPSVEDLTCNFCNKVFSDWKDLKKDLMEHIKSANTVKGDSGNSKVNERECKGKIKRTVKPKKVQSFEGKNVEVTRRKRGRPPGKKKFANQPDGKVLTILENSFTDSTNTNSTFSSSCKSSSLQSIKQLKKKRGRPVKKNHDVSKQIENHSKSSVVSESS</sequence>
<feature type="non-terminal residue" evidence="2">
    <location>
        <position position="420"/>
    </location>
</feature>
<name>A0A5N5SUQ7_9CRUS</name>